<keyword evidence="9" id="KW-1185">Reference proteome</keyword>
<dbReference type="InterPro" id="IPR004342">
    <property type="entry name" value="EXS_C"/>
</dbReference>
<feature type="domain" description="SPX" evidence="8">
    <location>
        <begin position="1"/>
        <end position="50"/>
    </location>
</feature>
<feature type="transmembrane region" description="Helical" evidence="6">
    <location>
        <begin position="148"/>
        <end position="173"/>
    </location>
</feature>
<dbReference type="PROSITE" id="PS51380">
    <property type="entry name" value="EXS"/>
    <property type="match status" value="1"/>
</dbReference>
<evidence type="ECO:0000313" key="9">
    <source>
        <dbReference type="Proteomes" id="UP000695007"/>
    </source>
</evidence>
<evidence type="ECO:0000256" key="5">
    <source>
        <dbReference type="ARBA" id="ARBA00023136"/>
    </source>
</evidence>
<feature type="transmembrane region" description="Helical" evidence="6">
    <location>
        <begin position="421"/>
        <end position="443"/>
    </location>
</feature>
<feature type="transmembrane region" description="Helical" evidence="6">
    <location>
        <begin position="242"/>
        <end position="261"/>
    </location>
</feature>
<feature type="transmembrane region" description="Helical" evidence="6">
    <location>
        <begin position="185"/>
        <end position="206"/>
    </location>
</feature>
<protein>
    <submittedName>
        <fullName evidence="10">Xenotropic and polytropic retrovirus receptor 1 homolog isoform X1</fullName>
    </submittedName>
</protein>
<dbReference type="GeneID" id="105360166"/>
<keyword evidence="10" id="KW-0675">Receptor</keyword>
<evidence type="ECO:0000256" key="4">
    <source>
        <dbReference type="ARBA" id="ARBA00022989"/>
    </source>
</evidence>
<dbReference type="PROSITE" id="PS51382">
    <property type="entry name" value="SPX"/>
    <property type="match status" value="1"/>
</dbReference>
<organism evidence="9 10">
    <name type="scientific">Ceratosolen solmsi marchali</name>
    <dbReference type="NCBI Taxonomy" id="326594"/>
    <lineage>
        <taxon>Eukaryota</taxon>
        <taxon>Metazoa</taxon>
        <taxon>Ecdysozoa</taxon>
        <taxon>Arthropoda</taxon>
        <taxon>Hexapoda</taxon>
        <taxon>Insecta</taxon>
        <taxon>Pterygota</taxon>
        <taxon>Neoptera</taxon>
        <taxon>Endopterygota</taxon>
        <taxon>Hymenoptera</taxon>
        <taxon>Apocrita</taxon>
        <taxon>Proctotrupomorpha</taxon>
        <taxon>Chalcidoidea</taxon>
        <taxon>Agaonidae</taxon>
        <taxon>Agaoninae</taxon>
        <taxon>Ceratosolen</taxon>
    </lineage>
</organism>
<feature type="transmembrane region" description="Helical" evidence="6">
    <location>
        <begin position="373"/>
        <end position="391"/>
    </location>
</feature>
<dbReference type="PANTHER" id="PTHR10783">
    <property type="entry name" value="XENOTROPIC AND POLYTROPIC RETROVIRUS RECEPTOR 1-RELATED"/>
    <property type="match status" value="1"/>
</dbReference>
<feature type="transmembrane region" description="Helical" evidence="6">
    <location>
        <begin position="342"/>
        <end position="361"/>
    </location>
</feature>
<dbReference type="PANTHER" id="PTHR10783:SF127">
    <property type="entry name" value="LD30826P-RELATED"/>
    <property type="match status" value="1"/>
</dbReference>
<keyword evidence="4 6" id="KW-1133">Transmembrane helix</keyword>
<feature type="domain" description="EXS" evidence="7">
    <location>
        <begin position="301"/>
        <end position="505"/>
    </location>
</feature>
<dbReference type="Pfam" id="PF03105">
    <property type="entry name" value="SPX"/>
    <property type="match status" value="1"/>
</dbReference>
<evidence type="ECO:0000256" key="1">
    <source>
        <dbReference type="ARBA" id="ARBA00004141"/>
    </source>
</evidence>
<dbReference type="GO" id="GO:0016036">
    <property type="term" value="P:cellular response to phosphate starvation"/>
    <property type="evidence" value="ECO:0007669"/>
    <property type="project" value="TreeGrafter"/>
</dbReference>
<name>A0AAJ6YCD5_9HYME</name>
<keyword evidence="3 6" id="KW-0812">Transmembrane</keyword>
<keyword evidence="5 6" id="KW-0472">Membrane</keyword>
<evidence type="ECO:0000256" key="2">
    <source>
        <dbReference type="ARBA" id="ARBA00009665"/>
    </source>
</evidence>
<evidence type="ECO:0000259" key="7">
    <source>
        <dbReference type="PROSITE" id="PS51380"/>
    </source>
</evidence>
<proteinExistence type="inferred from homology"/>
<sequence length="550" mass="63540">MRELKLAFSEFYLSLILLQNYQNLNYTGFRKILKKHDKLLTVDAGSKWRVECVETTHFYTSKDIDKLIQETEATVTNGLEGGDRQRAMKRLRVPPLGEHQSPWTTFKVGLFSGSFIVLFIAVILSAIFHDGGDNLKVAFRLYRGPLLIIQFLFLIGVNVYGWGSSGVNHVLIFELDPRNHLSEQHLMELAAVLGVVWTLSLLSFLYSASLSIPPYVNPLALVIIMLAFLLNPFKIFRHEARFWLLKIVWRVIIAPFAYVSFADFWLADQLNSLVTALLDFHFLSCFYITNGNWLEANDTTQCTSGSLIIRPIVNCLPAWFRFAQCVRRYRDSKEAFPHLVNAGKYATTFLVVITFILRVHYEDKYGGIWESPWLWLWLVSCFINSIYSYTWDIKMDWGFLDGNAGENRFLREEVVYSSATFYYFAIIEDLVLRFVWVLSFVLTEYGFIGHDLMTSIIAPLEVFRRFVWNFFRLENEHLNNCGKFRAVRDISIAPLESSDQIQILRMMDEDNGVLNRGKRKGGGKKQSGTRDEKRILLKDDTIDIDVSNAS</sequence>
<dbReference type="GO" id="GO:0000822">
    <property type="term" value="F:inositol hexakisphosphate binding"/>
    <property type="evidence" value="ECO:0007669"/>
    <property type="project" value="TreeGrafter"/>
</dbReference>
<dbReference type="InterPro" id="IPR004331">
    <property type="entry name" value="SPX_dom"/>
</dbReference>
<evidence type="ECO:0000259" key="8">
    <source>
        <dbReference type="PROSITE" id="PS51382"/>
    </source>
</evidence>
<reference evidence="10" key="1">
    <citation type="submission" date="2025-08" db="UniProtKB">
        <authorList>
            <consortium name="RefSeq"/>
        </authorList>
    </citation>
    <scope>IDENTIFICATION</scope>
</reference>
<dbReference type="AlphaFoldDB" id="A0AAJ6YCD5"/>
<dbReference type="Pfam" id="PF03124">
    <property type="entry name" value="EXS"/>
    <property type="match status" value="1"/>
</dbReference>
<dbReference type="GO" id="GO:0005794">
    <property type="term" value="C:Golgi apparatus"/>
    <property type="evidence" value="ECO:0007669"/>
    <property type="project" value="TreeGrafter"/>
</dbReference>
<dbReference type="KEGG" id="csol:105360166"/>
<feature type="transmembrane region" description="Helical" evidence="6">
    <location>
        <begin position="108"/>
        <end position="128"/>
    </location>
</feature>
<dbReference type="RefSeq" id="XP_011495280.1">
    <property type="nucleotide sequence ID" value="XM_011496978.1"/>
</dbReference>
<accession>A0AAJ6YCD5</accession>
<dbReference type="Proteomes" id="UP000695007">
    <property type="component" value="Unplaced"/>
</dbReference>
<feature type="transmembrane region" description="Helical" evidence="6">
    <location>
        <begin position="212"/>
        <end position="230"/>
    </location>
</feature>
<evidence type="ECO:0000313" key="10">
    <source>
        <dbReference type="RefSeq" id="XP_011495280.1"/>
    </source>
</evidence>
<evidence type="ECO:0000256" key="3">
    <source>
        <dbReference type="ARBA" id="ARBA00022692"/>
    </source>
</evidence>
<dbReference type="GO" id="GO:0005886">
    <property type="term" value="C:plasma membrane"/>
    <property type="evidence" value="ECO:0007669"/>
    <property type="project" value="TreeGrafter"/>
</dbReference>
<comment type="subcellular location">
    <subcellularLocation>
        <location evidence="1">Membrane</location>
        <topology evidence="1">Multi-pass membrane protein</topology>
    </subcellularLocation>
</comment>
<evidence type="ECO:0000256" key="6">
    <source>
        <dbReference type="SAM" id="Phobius"/>
    </source>
</evidence>
<dbReference type="GO" id="GO:0006817">
    <property type="term" value="P:phosphate ion transport"/>
    <property type="evidence" value="ECO:0007669"/>
    <property type="project" value="TreeGrafter"/>
</dbReference>
<gene>
    <name evidence="10" type="primary">LOC105360166</name>
</gene>
<comment type="similarity">
    <text evidence="2">Belongs to the SYG1 (TC 2.A.94) family.</text>
</comment>